<evidence type="ECO:0000256" key="1">
    <source>
        <dbReference type="SAM" id="SignalP"/>
    </source>
</evidence>
<feature type="chain" id="PRO_5015437958" evidence="1">
    <location>
        <begin position="33"/>
        <end position="884"/>
    </location>
</feature>
<dbReference type="SMART" id="SM00671">
    <property type="entry name" value="SEL1"/>
    <property type="match status" value="16"/>
</dbReference>
<dbReference type="PANTHER" id="PTHR11102">
    <property type="entry name" value="SEL-1-LIKE PROTEIN"/>
    <property type="match status" value="1"/>
</dbReference>
<organism evidence="2 3">
    <name type="scientific">Vreelandella songnenensis</name>
    <dbReference type="NCBI Taxonomy" id="1176243"/>
    <lineage>
        <taxon>Bacteria</taxon>
        <taxon>Pseudomonadati</taxon>
        <taxon>Pseudomonadota</taxon>
        <taxon>Gammaproteobacteria</taxon>
        <taxon>Oceanospirillales</taxon>
        <taxon>Halomonadaceae</taxon>
        <taxon>Vreelandella</taxon>
    </lineage>
</organism>
<name>A0A2T0V6G6_9GAMM</name>
<dbReference type="OrthoDB" id="6120455at2"/>
<protein>
    <submittedName>
        <fullName evidence="2">TPR repeat protein</fullName>
    </submittedName>
</protein>
<dbReference type="RefSeq" id="WP_106374155.1">
    <property type="nucleotide sequence ID" value="NZ_PVTK01000002.1"/>
</dbReference>
<sequence length="884" mass="96087">MKRTTIKTQYTPTLRLTAALTLSAWLAGCAMTSERPPVGEHAGPVPAQHADWFSRGPEASIDGTDWQTINLSQERINEGRFNEAVAYLHPLMDRYVPPAFYEMAKLYEQGLGVEQDFTEAARLYGEAINKPSSTRGHASLNLAKLYLEGRGVKRNDVLAYHLLWQAKEANLDRTAEIDLANLLSEGGEGVEADPMLARQLYEQAASQNKEQALQALAKAYAPGGWLEENPTQSIAYARRYARQLEANASQGDVSAMFQLASLYSPDGLLNDQPNQHIQWLQQAAQVGDQDAQTRAGQEIINAGEYRLGISLLAEPARQGNVEAMTYLGQALLTSEYDGQQEAPSRAEQWLSKAIESGSNDARLILGRALVEEQTALDDLPRGINLLEQAAKSDAPLALAQLGALFMDDERIESQPAIAADYLERGHELGHPWATQQLGAAYLYGRGVMKNPERGQELLQNAAAQGQTGAMRLLGEAYLTGDVLPLRPDRGREWLTQAAQAGDTTAMTTLGEAYLEGSLEGDSSQGIRLITQAAEQDNEYAMILLGRAYREGSSVKRDLYKARQWLTQAQEAGHASATDALIYVQRDLGAEGDIDALIAAARSGHPGAMADLAQAYLDGEGVGRDQEQAESWLEQAHQAGHAGAGAALGRMYIDQGESERGIDYLKTAASRGHAGARQDLGEAYLTGEHAEQDVARGLELLSTAAAAGDPHAAYVLGDAYQHGKGVEQDAELAERWYQQSSDAGAIYARTELGIALIRGQGAIAQDVQRGYELLMDAARRGHSGAQASLGREYLNGFNIEKDVGRGAGYLYKAASQGHRSARLALARAYLLARGFENPNQQQALLWLNDLMEREGQLAIETLRHLLIDEDAFADIDIELETFSGE</sequence>
<dbReference type="SUPFAM" id="SSF81901">
    <property type="entry name" value="HCP-like"/>
    <property type="match status" value="3"/>
</dbReference>
<reference evidence="2 3" key="1">
    <citation type="submission" date="2018-03" db="EMBL/GenBank/DDBJ databases">
        <title>Genomic Encyclopedia of Type Strains, Phase III (KMG-III): the genomes of soil and plant-associated and newly described type strains.</title>
        <authorList>
            <person name="Whitman W."/>
        </authorList>
    </citation>
    <scope>NUCLEOTIDE SEQUENCE [LARGE SCALE GENOMIC DNA]</scope>
    <source>
        <strain evidence="2 3">CGMCC 1.12152</strain>
    </source>
</reference>
<accession>A0A2T0V6G6</accession>
<dbReference type="Pfam" id="PF08238">
    <property type="entry name" value="Sel1"/>
    <property type="match status" value="16"/>
</dbReference>
<dbReference type="InterPro" id="IPR050767">
    <property type="entry name" value="Sel1_AlgK"/>
</dbReference>
<evidence type="ECO:0000313" key="2">
    <source>
        <dbReference type="EMBL" id="PRY65766.1"/>
    </source>
</evidence>
<dbReference type="InterPro" id="IPR006597">
    <property type="entry name" value="Sel1-like"/>
</dbReference>
<dbReference type="PROSITE" id="PS51257">
    <property type="entry name" value="PROKAR_LIPOPROTEIN"/>
    <property type="match status" value="1"/>
</dbReference>
<feature type="signal peptide" evidence="1">
    <location>
        <begin position="1"/>
        <end position="32"/>
    </location>
</feature>
<dbReference type="AlphaFoldDB" id="A0A2T0V6G6"/>
<keyword evidence="1" id="KW-0732">Signal</keyword>
<dbReference type="InterPro" id="IPR011990">
    <property type="entry name" value="TPR-like_helical_dom_sf"/>
</dbReference>
<comment type="caution">
    <text evidence="2">The sequence shown here is derived from an EMBL/GenBank/DDBJ whole genome shotgun (WGS) entry which is preliminary data.</text>
</comment>
<dbReference type="Proteomes" id="UP000237647">
    <property type="component" value="Unassembled WGS sequence"/>
</dbReference>
<keyword evidence="3" id="KW-1185">Reference proteome</keyword>
<proteinExistence type="predicted"/>
<dbReference type="EMBL" id="PVTK01000002">
    <property type="protein sequence ID" value="PRY65766.1"/>
    <property type="molecule type" value="Genomic_DNA"/>
</dbReference>
<dbReference type="PANTHER" id="PTHR11102:SF160">
    <property type="entry name" value="ERAD-ASSOCIATED E3 UBIQUITIN-PROTEIN LIGASE COMPONENT HRD3"/>
    <property type="match status" value="1"/>
</dbReference>
<dbReference type="Gene3D" id="1.25.40.10">
    <property type="entry name" value="Tetratricopeptide repeat domain"/>
    <property type="match status" value="3"/>
</dbReference>
<gene>
    <name evidence="2" type="ORF">B0H98_102296</name>
</gene>
<evidence type="ECO:0000313" key="3">
    <source>
        <dbReference type="Proteomes" id="UP000237647"/>
    </source>
</evidence>